<keyword evidence="4" id="KW-1185">Reference proteome</keyword>
<dbReference type="SUPFAM" id="SSF103473">
    <property type="entry name" value="MFS general substrate transporter"/>
    <property type="match status" value="1"/>
</dbReference>
<organism evidence="3 4">
    <name type="scientific">Symbiodinium natans</name>
    <dbReference type="NCBI Taxonomy" id="878477"/>
    <lineage>
        <taxon>Eukaryota</taxon>
        <taxon>Sar</taxon>
        <taxon>Alveolata</taxon>
        <taxon>Dinophyceae</taxon>
        <taxon>Suessiales</taxon>
        <taxon>Symbiodiniaceae</taxon>
        <taxon>Symbiodinium</taxon>
    </lineage>
</organism>
<dbReference type="Gene3D" id="1.20.1250.20">
    <property type="entry name" value="MFS general substrate transporter like domains"/>
    <property type="match status" value="1"/>
</dbReference>
<keyword evidence="2" id="KW-1133">Transmembrane helix</keyword>
<dbReference type="InterPro" id="IPR036028">
    <property type="entry name" value="SH3-like_dom_sf"/>
</dbReference>
<keyword evidence="2" id="KW-0472">Membrane</keyword>
<protein>
    <recommendedName>
        <fullName evidence="5">Major facilitator superfamily (MFS) profile domain-containing protein</fullName>
    </recommendedName>
</protein>
<evidence type="ECO:0000313" key="4">
    <source>
        <dbReference type="Proteomes" id="UP000604046"/>
    </source>
</evidence>
<comment type="caution">
    <text evidence="3">The sequence shown here is derived from an EMBL/GenBank/DDBJ whole genome shotgun (WGS) entry which is preliminary data.</text>
</comment>
<proteinExistence type="predicted"/>
<feature type="transmembrane region" description="Helical" evidence="2">
    <location>
        <begin position="26"/>
        <end position="44"/>
    </location>
</feature>
<dbReference type="Gene3D" id="2.30.30.40">
    <property type="entry name" value="SH3 Domains"/>
    <property type="match status" value="1"/>
</dbReference>
<accession>A0A812UT69</accession>
<name>A0A812UT69_9DINO</name>
<dbReference type="InterPro" id="IPR036259">
    <property type="entry name" value="MFS_trans_sf"/>
</dbReference>
<gene>
    <name evidence="3" type="ORF">SNAT2548_LOCUS32981</name>
</gene>
<dbReference type="CDD" id="cd06174">
    <property type="entry name" value="MFS"/>
    <property type="match status" value="1"/>
</dbReference>
<feature type="region of interest" description="Disordered" evidence="1">
    <location>
        <begin position="170"/>
        <end position="191"/>
    </location>
</feature>
<keyword evidence="2" id="KW-0812">Transmembrane</keyword>
<evidence type="ECO:0008006" key="5">
    <source>
        <dbReference type="Google" id="ProtNLM"/>
    </source>
</evidence>
<evidence type="ECO:0000313" key="3">
    <source>
        <dbReference type="EMBL" id="CAE7577931.1"/>
    </source>
</evidence>
<feature type="transmembrane region" description="Helical" evidence="2">
    <location>
        <begin position="119"/>
        <end position="139"/>
    </location>
</feature>
<reference evidence="3" key="1">
    <citation type="submission" date="2021-02" db="EMBL/GenBank/DDBJ databases">
        <authorList>
            <person name="Dougan E. K."/>
            <person name="Rhodes N."/>
            <person name="Thang M."/>
            <person name="Chan C."/>
        </authorList>
    </citation>
    <scope>NUCLEOTIDE SEQUENCE</scope>
</reference>
<dbReference type="Proteomes" id="UP000604046">
    <property type="component" value="Unassembled WGS sequence"/>
</dbReference>
<evidence type="ECO:0000256" key="1">
    <source>
        <dbReference type="SAM" id="MobiDB-lite"/>
    </source>
</evidence>
<dbReference type="AlphaFoldDB" id="A0A812UT69"/>
<feature type="transmembrane region" description="Helical" evidence="2">
    <location>
        <begin position="85"/>
        <end position="107"/>
    </location>
</feature>
<dbReference type="SUPFAM" id="SSF50044">
    <property type="entry name" value="SH3-domain"/>
    <property type="match status" value="1"/>
</dbReference>
<evidence type="ECO:0000256" key="2">
    <source>
        <dbReference type="SAM" id="Phobius"/>
    </source>
</evidence>
<dbReference type="EMBL" id="CAJNDS010002734">
    <property type="protein sequence ID" value="CAE7577931.1"/>
    <property type="molecule type" value="Genomic_DNA"/>
</dbReference>
<sequence length="272" mass="29112">MDKIGMTLSAGIWGYVLQSVSSKSKVLLSLGLLVNILASAVFAMTTNRYVLYSTKLLIGMSEGLQWVWAPLWVVKWADETSLPLWINLSGCVAAGVGSGLGMLVAGFGTAHGLPCAVPFQIEAAVLFLLFLLMMLTPGAQLASSSAGTRDGVKQDVLQFEAGEWRAGLPDKLRLPPRRGRPTERNASVSPRLCGSRGRLASSTVGAAAWDDAALFQTAQAVAAFQAESDGEVTVLPGEPVTVLRHPDADEDWVFVCVRGLRGWCAREIEHKD</sequence>